<evidence type="ECO:0000313" key="1">
    <source>
        <dbReference type="EMBL" id="GIU52482.1"/>
    </source>
</evidence>
<reference evidence="1" key="1">
    <citation type="submission" date="2021-05" db="EMBL/GenBank/DDBJ databases">
        <title>Molecular characterization for Shewanella algae harboring chromosomal blaOXA-55-like strains isolated from clinical and environment sample.</title>
        <authorList>
            <person name="Ohama Y."/>
            <person name="Aoki K."/>
            <person name="Harada S."/>
            <person name="Moriya K."/>
            <person name="Ishii Y."/>
            <person name="Tateda K."/>
        </authorList>
    </citation>
    <scope>NUCLEOTIDE SEQUENCE</scope>
    <source>
        <strain evidence="1">JCM 11563</strain>
    </source>
</reference>
<comment type="caution">
    <text evidence="1">The sequence shown here is derived from an EMBL/GenBank/DDBJ whole genome shotgun (WGS) entry which is preliminary data.</text>
</comment>
<organism evidence="1 2">
    <name type="scientific">Shewanella sairae</name>
    <dbReference type="NCBI Taxonomy" id="190310"/>
    <lineage>
        <taxon>Bacteria</taxon>
        <taxon>Pseudomonadati</taxon>
        <taxon>Pseudomonadota</taxon>
        <taxon>Gammaproteobacteria</taxon>
        <taxon>Alteromonadales</taxon>
        <taxon>Shewanellaceae</taxon>
        <taxon>Shewanella</taxon>
    </lineage>
</organism>
<gene>
    <name evidence="1" type="ORF">TUM4438_45330</name>
</gene>
<sequence>MEYNYTISSEGCLALLDPETYKGFIGEDWSVKGIKDHFISENEKGAIIAWGCDDGNWNVSISNSETDLNSEQCFDSVLKTNGKILLTSYESLTMAAQFDDVSLPESHENGQVIELEPGFYQVTVKQKFASEDSGCEKVFSQKAAHFELILKKVNELGKPLNDIPWFQGY</sequence>
<dbReference type="EMBL" id="BPEY01000188">
    <property type="protein sequence ID" value="GIU52482.1"/>
    <property type="molecule type" value="Genomic_DNA"/>
</dbReference>
<name>A0ABQ4PRR1_9GAMM</name>
<dbReference type="RefSeq" id="WP_220783504.1">
    <property type="nucleotide sequence ID" value="NZ_BPEY01000188.1"/>
</dbReference>
<proteinExistence type="predicted"/>
<accession>A0ABQ4PRR1</accession>
<evidence type="ECO:0000313" key="2">
    <source>
        <dbReference type="Proteomes" id="UP000887104"/>
    </source>
</evidence>
<dbReference type="Proteomes" id="UP000887104">
    <property type="component" value="Unassembled WGS sequence"/>
</dbReference>
<keyword evidence="2" id="KW-1185">Reference proteome</keyword>
<protein>
    <submittedName>
        <fullName evidence="1">Uncharacterized protein</fullName>
    </submittedName>
</protein>